<sequence>MPEVDLETPVSASTGNGQKIALERKNDVIAGDDLPPESFWLSKDAEYDWFDRNAVYERKESTKGNSNTNSMNPIMNNSNSQRSSVLSKASMLGLPKTQKNTFLDLKWRPCKASNTRLFPKRGKSTVPEPEPGSPKVSCMGRVRSKRGRLRSNSLKVPAERMNRRSGICSRVMSVFRSKKGQKKPARSGSGKVVEEPLAVELPRKSVGLKAAIDPPGLGGMNRFASGRRSCEWAAEEIKQTI</sequence>
<evidence type="ECO:0000256" key="1">
    <source>
        <dbReference type="SAM" id="MobiDB-lite"/>
    </source>
</evidence>
<keyword evidence="3" id="KW-1185">Reference proteome</keyword>
<accession>A0ABD3DYB9</accession>
<gene>
    <name evidence="2" type="ORF">CASFOL_009418</name>
</gene>
<dbReference type="AlphaFoldDB" id="A0ABD3DYB9"/>
<dbReference type="Proteomes" id="UP001632038">
    <property type="component" value="Unassembled WGS sequence"/>
</dbReference>
<evidence type="ECO:0000313" key="2">
    <source>
        <dbReference type="EMBL" id="KAL3646874.1"/>
    </source>
</evidence>
<evidence type="ECO:0000313" key="3">
    <source>
        <dbReference type="Proteomes" id="UP001632038"/>
    </source>
</evidence>
<protein>
    <submittedName>
        <fullName evidence="2">Uncharacterized protein</fullName>
    </submittedName>
</protein>
<comment type="caution">
    <text evidence="2">The sequence shown here is derived from an EMBL/GenBank/DDBJ whole genome shotgun (WGS) entry which is preliminary data.</text>
</comment>
<proteinExistence type="predicted"/>
<feature type="region of interest" description="Disordered" evidence="1">
    <location>
        <begin position="59"/>
        <end position="80"/>
    </location>
</feature>
<feature type="compositionally biased region" description="Low complexity" evidence="1">
    <location>
        <begin position="65"/>
        <end position="80"/>
    </location>
</feature>
<feature type="region of interest" description="Disordered" evidence="1">
    <location>
        <begin position="116"/>
        <end position="139"/>
    </location>
</feature>
<reference evidence="3" key="1">
    <citation type="journal article" date="2024" name="IScience">
        <title>Strigolactones Initiate the Formation of Haustorium-like Structures in Castilleja.</title>
        <authorList>
            <person name="Buerger M."/>
            <person name="Peterson D."/>
            <person name="Chory J."/>
        </authorList>
    </citation>
    <scope>NUCLEOTIDE SEQUENCE [LARGE SCALE GENOMIC DNA]</scope>
</reference>
<dbReference type="EMBL" id="JAVIJP010000011">
    <property type="protein sequence ID" value="KAL3646874.1"/>
    <property type="molecule type" value="Genomic_DNA"/>
</dbReference>
<organism evidence="2 3">
    <name type="scientific">Castilleja foliolosa</name>
    <dbReference type="NCBI Taxonomy" id="1961234"/>
    <lineage>
        <taxon>Eukaryota</taxon>
        <taxon>Viridiplantae</taxon>
        <taxon>Streptophyta</taxon>
        <taxon>Embryophyta</taxon>
        <taxon>Tracheophyta</taxon>
        <taxon>Spermatophyta</taxon>
        <taxon>Magnoliopsida</taxon>
        <taxon>eudicotyledons</taxon>
        <taxon>Gunneridae</taxon>
        <taxon>Pentapetalae</taxon>
        <taxon>asterids</taxon>
        <taxon>lamiids</taxon>
        <taxon>Lamiales</taxon>
        <taxon>Orobanchaceae</taxon>
        <taxon>Pedicularideae</taxon>
        <taxon>Castillejinae</taxon>
        <taxon>Castilleja</taxon>
    </lineage>
</organism>
<name>A0ABD3DYB9_9LAMI</name>
<dbReference type="PANTHER" id="PTHR34120:SF2">
    <property type="entry name" value="OS01G0860900 PROTEIN"/>
    <property type="match status" value="1"/>
</dbReference>
<dbReference type="PANTHER" id="PTHR34120">
    <property type="entry name" value="EXPRESSED PROTEIN"/>
    <property type="match status" value="1"/>
</dbReference>